<dbReference type="EMBL" id="BKAJ01000066">
    <property type="protein sequence ID" value="GEP56485.1"/>
    <property type="molecule type" value="Genomic_DNA"/>
</dbReference>
<dbReference type="AlphaFoldDB" id="A0A512NC31"/>
<protein>
    <recommendedName>
        <fullName evidence="3">DUF2946 domain-containing protein</fullName>
    </recommendedName>
</protein>
<gene>
    <name evidence="1" type="ORF">RSO01_36510</name>
</gene>
<name>A0A512NC31_9HYPH</name>
<evidence type="ECO:0008006" key="3">
    <source>
        <dbReference type="Google" id="ProtNLM"/>
    </source>
</evidence>
<reference evidence="1 2" key="1">
    <citation type="submission" date="2019-07" db="EMBL/GenBank/DDBJ databases">
        <title>Whole genome shotgun sequence of Reyranella soli NBRC 108950.</title>
        <authorList>
            <person name="Hosoyama A."/>
            <person name="Uohara A."/>
            <person name="Ohji S."/>
            <person name="Ichikawa N."/>
        </authorList>
    </citation>
    <scope>NUCLEOTIDE SEQUENCE [LARGE SCALE GENOMIC DNA]</scope>
    <source>
        <strain evidence="1 2">NBRC 108950</strain>
    </source>
</reference>
<evidence type="ECO:0000313" key="2">
    <source>
        <dbReference type="Proteomes" id="UP000321058"/>
    </source>
</evidence>
<comment type="caution">
    <text evidence="1">The sequence shown here is derived from an EMBL/GenBank/DDBJ whole genome shotgun (WGS) entry which is preliminary data.</text>
</comment>
<keyword evidence="2" id="KW-1185">Reference proteome</keyword>
<dbReference type="Proteomes" id="UP000321058">
    <property type="component" value="Unassembled WGS sequence"/>
</dbReference>
<organism evidence="1 2">
    <name type="scientific">Reyranella soli</name>
    <dbReference type="NCBI Taxonomy" id="1230389"/>
    <lineage>
        <taxon>Bacteria</taxon>
        <taxon>Pseudomonadati</taxon>
        <taxon>Pseudomonadota</taxon>
        <taxon>Alphaproteobacteria</taxon>
        <taxon>Hyphomicrobiales</taxon>
        <taxon>Reyranellaceae</taxon>
        <taxon>Reyranella</taxon>
    </lineage>
</organism>
<evidence type="ECO:0000313" key="1">
    <source>
        <dbReference type="EMBL" id="GEP56485.1"/>
    </source>
</evidence>
<proteinExistence type="predicted"/>
<accession>A0A512NC31</accession>
<sequence length="138" mass="14395">MRRLLRRTLLTRTLRVAFTARVRSRISFDGVGARVSALFRVFCALVVATVMTFHVCGAASARDIGPSPIVLEVSDASHQAGDTDVTAEKCHICTVVSLPAILAGGAALAVAQVVPPGISPDLISFSPSATSPPPKTLT</sequence>